<evidence type="ECO:0000313" key="1">
    <source>
        <dbReference type="EMBL" id="MBG0738342.1"/>
    </source>
</evidence>
<evidence type="ECO:0008006" key="3">
    <source>
        <dbReference type="Google" id="ProtNLM"/>
    </source>
</evidence>
<sequence length="195" mass="19080">MRTPRALKAAGLVLAAVVLGLLTVQGTYALWNAAVNSNAGTVQAADFRVSLTDGPTNTSMDMTLADGTAATIALSTTPIGVVVPGQSVYTGVQLGNATNAGGDFTIKAGAGEPVITDTSGSGVASLLSVKAVGADALAQCTSAALYAGAQTTASVSIAKNASKVLCFQVTLAGNAPGSLQGKSAGISLPLAVEQL</sequence>
<dbReference type="EMBL" id="JADNYM010000003">
    <property type="protein sequence ID" value="MBG0738342.1"/>
    <property type="molecule type" value="Genomic_DNA"/>
</dbReference>
<proteinExistence type="predicted"/>
<dbReference type="RefSeq" id="WP_196395288.1">
    <property type="nucleotide sequence ID" value="NZ_JADNYM010000003.1"/>
</dbReference>
<keyword evidence="2" id="KW-1185">Reference proteome</keyword>
<dbReference type="NCBIfam" id="TIGR04088">
    <property type="entry name" value="cognate_SipW"/>
    <property type="match status" value="1"/>
</dbReference>
<organism evidence="1 2">
    <name type="scientific">Arthrobacter terrae</name>
    <dbReference type="NCBI Taxonomy" id="2935737"/>
    <lineage>
        <taxon>Bacteria</taxon>
        <taxon>Bacillati</taxon>
        <taxon>Actinomycetota</taxon>
        <taxon>Actinomycetes</taxon>
        <taxon>Micrococcales</taxon>
        <taxon>Micrococcaceae</taxon>
        <taxon>Arthrobacter</taxon>
    </lineage>
</organism>
<comment type="caution">
    <text evidence="1">The sequence shown here is derived from an EMBL/GenBank/DDBJ whole genome shotgun (WGS) entry which is preliminary data.</text>
</comment>
<dbReference type="Proteomes" id="UP000655366">
    <property type="component" value="Unassembled WGS sequence"/>
</dbReference>
<accession>A0A931G946</accession>
<name>A0A931G946_9MICC</name>
<evidence type="ECO:0000313" key="2">
    <source>
        <dbReference type="Proteomes" id="UP000655366"/>
    </source>
</evidence>
<dbReference type="InterPro" id="IPR023833">
    <property type="entry name" value="Signal_pept_SipW-depend-type"/>
</dbReference>
<reference evidence="1 2" key="1">
    <citation type="submission" date="2020-11" db="EMBL/GenBank/DDBJ databases">
        <title>Arthrobacter antarcticus sp. nov., isolated from Antarctic Soil.</title>
        <authorList>
            <person name="Li J."/>
        </authorList>
    </citation>
    <scope>NUCLEOTIDE SEQUENCE [LARGE SCALE GENOMIC DNA]</scope>
    <source>
        <strain evidence="1 2">Z1-20</strain>
    </source>
</reference>
<protein>
    <recommendedName>
        <fullName evidence="3">SipW-cognate class signal peptide</fullName>
    </recommendedName>
</protein>
<gene>
    <name evidence="1" type="ORF">IV500_02710</name>
</gene>
<dbReference type="AlphaFoldDB" id="A0A931G946"/>